<sequence length="430" mass="46169">MMTETRRSRLRPLAAVLTAALLTTGCGGPAPSGDGDDGKVSGTVRLLTPIFEGADGKTVLEKQLADFKSKHPDVAVEVDYTTYAKLNEKLTTSIAGGRPYDVMLMGVGWIPPFAAKGALAELDENKQDLTKRYNERVVQPGIYQDKVYGLPIMLDTRFGIYRKDIFAQAGITAPPSNFTELREMARKLTVRDGSGKLTRAGVDILSNDLRQTFLPLMWANGGELFTPDGKPAFNSPQAVGALQLMTDIIRTDKSEDFGFTQPGATSLPLAQGRAAMMVGHNNHLLAIEEQAPELVKEDKIGFFMINNERPAMFQGGTLATVSAKSQHPAAAKALVRFLTDEQASLAANEQRGNVPALNGLADSDYVKSNKAAQFAMENLDAAFSEGGVPAWLEIRGDFKAAIEAALLGQKTPQQALDELAAKAQAAIAKG</sequence>
<evidence type="ECO:0000256" key="2">
    <source>
        <dbReference type="ARBA" id="ARBA00022448"/>
    </source>
</evidence>
<keyword evidence="5" id="KW-1185">Reference proteome</keyword>
<dbReference type="SUPFAM" id="SSF53850">
    <property type="entry name" value="Periplasmic binding protein-like II"/>
    <property type="match status" value="1"/>
</dbReference>
<dbReference type="PROSITE" id="PS51257">
    <property type="entry name" value="PROKAR_LIPOPROTEIN"/>
    <property type="match status" value="1"/>
</dbReference>
<dbReference type="Proteomes" id="UP000198551">
    <property type="component" value="Unassembled WGS sequence"/>
</dbReference>
<keyword evidence="2" id="KW-0813">Transport</keyword>
<dbReference type="GO" id="GO:0055052">
    <property type="term" value="C:ATP-binding cassette (ABC) transporter complex, substrate-binding subunit-containing"/>
    <property type="evidence" value="ECO:0007669"/>
    <property type="project" value="TreeGrafter"/>
</dbReference>
<accession>A0A1C4ZCH9</accession>
<dbReference type="GO" id="GO:0042956">
    <property type="term" value="P:maltodextrin transmembrane transport"/>
    <property type="evidence" value="ECO:0007669"/>
    <property type="project" value="TreeGrafter"/>
</dbReference>
<dbReference type="Gene3D" id="3.40.190.10">
    <property type="entry name" value="Periplasmic binding protein-like II"/>
    <property type="match status" value="2"/>
</dbReference>
<proteinExistence type="inferred from homology"/>
<evidence type="ECO:0000313" key="5">
    <source>
        <dbReference type="Proteomes" id="UP000198551"/>
    </source>
</evidence>
<dbReference type="PANTHER" id="PTHR30061">
    <property type="entry name" value="MALTOSE-BINDING PERIPLASMIC PROTEIN"/>
    <property type="match status" value="1"/>
</dbReference>
<comment type="similarity">
    <text evidence="1">Belongs to the bacterial solute-binding protein 1 family.</text>
</comment>
<dbReference type="InterPro" id="IPR006059">
    <property type="entry name" value="SBP"/>
</dbReference>
<name>A0A1C4ZCH9_9ACTN</name>
<protein>
    <submittedName>
        <fullName evidence="4">Carbohydrate ABC transporter substrate-binding protein, CUT1 family</fullName>
    </submittedName>
</protein>
<evidence type="ECO:0000256" key="3">
    <source>
        <dbReference type="ARBA" id="ARBA00022729"/>
    </source>
</evidence>
<dbReference type="Pfam" id="PF01547">
    <property type="entry name" value="SBP_bac_1"/>
    <property type="match status" value="1"/>
</dbReference>
<keyword evidence="3" id="KW-0732">Signal</keyword>
<dbReference type="GO" id="GO:1901982">
    <property type="term" value="F:maltose binding"/>
    <property type="evidence" value="ECO:0007669"/>
    <property type="project" value="TreeGrafter"/>
</dbReference>
<organism evidence="4 5">
    <name type="scientific">Micromonospora marina</name>
    <dbReference type="NCBI Taxonomy" id="307120"/>
    <lineage>
        <taxon>Bacteria</taxon>
        <taxon>Bacillati</taxon>
        <taxon>Actinomycetota</taxon>
        <taxon>Actinomycetes</taxon>
        <taxon>Micromonosporales</taxon>
        <taxon>Micromonosporaceae</taxon>
        <taxon>Micromonospora</taxon>
    </lineage>
</organism>
<evidence type="ECO:0000256" key="1">
    <source>
        <dbReference type="ARBA" id="ARBA00008520"/>
    </source>
</evidence>
<reference evidence="5" key="1">
    <citation type="submission" date="2016-06" db="EMBL/GenBank/DDBJ databases">
        <authorList>
            <person name="Varghese N."/>
        </authorList>
    </citation>
    <scope>NUCLEOTIDE SEQUENCE [LARGE SCALE GENOMIC DNA]</scope>
    <source>
        <strain evidence="5">DSM 45555</strain>
    </source>
</reference>
<dbReference type="AlphaFoldDB" id="A0A1C4ZCH9"/>
<dbReference type="CDD" id="cd14748">
    <property type="entry name" value="PBP2_UgpB"/>
    <property type="match status" value="1"/>
</dbReference>
<dbReference type="EMBL" id="FMCV01000016">
    <property type="protein sequence ID" value="SCF30624.1"/>
    <property type="molecule type" value="Genomic_DNA"/>
</dbReference>
<dbReference type="GO" id="GO:0015768">
    <property type="term" value="P:maltose transport"/>
    <property type="evidence" value="ECO:0007669"/>
    <property type="project" value="TreeGrafter"/>
</dbReference>
<dbReference type="PANTHER" id="PTHR30061:SF50">
    <property type="entry name" value="MALTOSE_MALTODEXTRIN-BINDING PERIPLASMIC PROTEIN"/>
    <property type="match status" value="1"/>
</dbReference>
<evidence type="ECO:0000313" key="4">
    <source>
        <dbReference type="EMBL" id="SCF30624.1"/>
    </source>
</evidence>
<gene>
    <name evidence="4" type="ORF">GA0070215_11635</name>
</gene>